<keyword evidence="3" id="KW-1185">Reference proteome</keyword>
<reference evidence="2" key="3">
    <citation type="submission" date="2020-12" db="UniProtKB">
        <authorList>
            <consortium name="EnsemblPlants"/>
        </authorList>
    </citation>
    <scope>IDENTIFICATION</scope>
</reference>
<organism evidence="1">
    <name type="scientific">Physcomitrium patens</name>
    <name type="common">Spreading-leaved earth moss</name>
    <name type="synonym">Physcomitrella patens</name>
    <dbReference type="NCBI Taxonomy" id="3218"/>
    <lineage>
        <taxon>Eukaryota</taxon>
        <taxon>Viridiplantae</taxon>
        <taxon>Streptophyta</taxon>
        <taxon>Embryophyta</taxon>
        <taxon>Bryophyta</taxon>
        <taxon>Bryophytina</taxon>
        <taxon>Bryopsida</taxon>
        <taxon>Funariidae</taxon>
        <taxon>Funariales</taxon>
        <taxon>Funariaceae</taxon>
        <taxon>Physcomitrium</taxon>
    </lineage>
</organism>
<dbReference type="HOGENOM" id="CLU_2201453_0_0_1"/>
<accession>A9RW90</accession>
<dbReference type="InParanoid" id="A9RW90"/>
<dbReference type="Gramene" id="Pp3c10_23540V3.2">
    <property type="protein sequence ID" value="PAC:32902316.CDS.1"/>
    <property type="gene ID" value="Pp3c10_23540"/>
</dbReference>
<proteinExistence type="predicted"/>
<evidence type="ECO:0000313" key="2">
    <source>
        <dbReference type="EnsemblPlants" id="PAC:32902315.CDS.1"/>
    </source>
</evidence>
<dbReference type="PaxDb" id="3218-PP1S32_154V6.1"/>
<protein>
    <submittedName>
        <fullName evidence="1 2">Uncharacterized protein</fullName>
    </submittedName>
</protein>
<sequence length="141" mass="15446">MSGLCLGNARGAGVHEVPCCSSPLVAAGELTLSMDESRSPECDFGHLEYPGSLLFQNVQGMNAPEKTKIVRNYLRKHLSTLNTLCFQEHKLRGITLHTLKDTIWPEARFYGQEASVAYSHSRHSGNPWGPGTSVPIIHSKA</sequence>
<reference evidence="1 3" key="2">
    <citation type="journal article" date="2018" name="Plant J.">
        <title>The Physcomitrella patens chromosome-scale assembly reveals moss genome structure and evolution.</title>
        <authorList>
            <person name="Lang D."/>
            <person name="Ullrich K.K."/>
            <person name="Murat F."/>
            <person name="Fuchs J."/>
            <person name="Jenkins J."/>
            <person name="Haas F.B."/>
            <person name="Piednoel M."/>
            <person name="Gundlach H."/>
            <person name="Van Bel M."/>
            <person name="Meyberg R."/>
            <person name="Vives C."/>
            <person name="Morata J."/>
            <person name="Symeonidi A."/>
            <person name="Hiss M."/>
            <person name="Muchero W."/>
            <person name="Kamisugi Y."/>
            <person name="Saleh O."/>
            <person name="Blanc G."/>
            <person name="Decker E.L."/>
            <person name="van Gessel N."/>
            <person name="Grimwood J."/>
            <person name="Hayes R.D."/>
            <person name="Graham S.W."/>
            <person name="Gunter L.E."/>
            <person name="McDaniel S.F."/>
            <person name="Hoernstein S.N.W."/>
            <person name="Larsson A."/>
            <person name="Li F.W."/>
            <person name="Perroud P.F."/>
            <person name="Phillips J."/>
            <person name="Ranjan P."/>
            <person name="Rokshar D.S."/>
            <person name="Rothfels C.J."/>
            <person name="Schneider L."/>
            <person name="Shu S."/>
            <person name="Stevenson D.W."/>
            <person name="Thummler F."/>
            <person name="Tillich M."/>
            <person name="Villarreal Aguilar J.C."/>
            <person name="Widiez T."/>
            <person name="Wong G.K."/>
            <person name="Wymore A."/>
            <person name="Zhang Y."/>
            <person name="Zimmer A.D."/>
            <person name="Quatrano R.S."/>
            <person name="Mayer K.F.X."/>
            <person name="Goodstein D."/>
            <person name="Casacuberta J.M."/>
            <person name="Vandepoele K."/>
            <person name="Reski R."/>
            <person name="Cuming A.C."/>
            <person name="Tuskan G.A."/>
            <person name="Maumus F."/>
            <person name="Salse J."/>
            <person name="Schmutz J."/>
            <person name="Rensing S.A."/>
        </authorList>
    </citation>
    <scope>NUCLEOTIDE SEQUENCE [LARGE SCALE GENOMIC DNA]</scope>
    <source>
        <strain evidence="2 3">cv. Gransden 2004</strain>
    </source>
</reference>
<name>A9RW90_PHYPA</name>
<dbReference type="EnsemblPlants" id="Pp3c10_23540V3.2">
    <property type="protein sequence ID" value="PAC:32902316.CDS.1"/>
    <property type="gene ID" value="Pp3c10_23540"/>
</dbReference>
<gene>
    <name evidence="1" type="ORF">PHYPA_014291</name>
</gene>
<dbReference type="EnsemblPlants" id="Pp3c10_23540V3.1">
    <property type="protein sequence ID" value="PAC:32902315.CDS.1"/>
    <property type="gene ID" value="Pp3c10_23540"/>
</dbReference>
<dbReference type="AlphaFoldDB" id="A9RW90"/>
<dbReference type="EMBL" id="ABEU02000010">
    <property type="protein sequence ID" value="PNR47171.1"/>
    <property type="molecule type" value="Genomic_DNA"/>
</dbReference>
<reference evidence="1 3" key="1">
    <citation type="journal article" date="2008" name="Science">
        <title>The Physcomitrella genome reveals evolutionary insights into the conquest of land by plants.</title>
        <authorList>
            <person name="Rensing S."/>
            <person name="Lang D."/>
            <person name="Zimmer A."/>
            <person name="Terry A."/>
            <person name="Salamov A."/>
            <person name="Shapiro H."/>
            <person name="Nishiyama T."/>
            <person name="Perroud P.-F."/>
            <person name="Lindquist E."/>
            <person name="Kamisugi Y."/>
            <person name="Tanahashi T."/>
            <person name="Sakakibara K."/>
            <person name="Fujita T."/>
            <person name="Oishi K."/>
            <person name="Shin-I T."/>
            <person name="Kuroki Y."/>
            <person name="Toyoda A."/>
            <person name="Suzuki Y."/>
            <person name="Hashimoto A."/>
            <person name="Yamaguchi K."/>
            <person name="Sugano A."/>
            <person name="Kohara Y."/>
            <person name="Fujiyama A."/>
            <person name="Anterola A."/>
            <person name="Aoki S."/>
            <person name="Ashton N."/>
            <person name="Barbazuk W.B."/>
            <person name="Barker E."/>
            <person name="Bennetzen J."/>
            <person name="Bezanilla M."/>
            <person name="Blankenship R."/>
            <person name="Cho S.H."/>
            <person name="Dutcher S."/>
            <person name="Estelle M."/>
            <person name="Fawcett J.A."/>
            <person name="Gundlach H."/>
            <person name="Hanada K."/>
            <person name="Heyl A."/>
            <person name="Hicks K.A."/>
            <person name="Hugh J."/>
            <person name="Lohr M."/>
            <person name="Mayer K."/>
            <person name="Melkozernov A."/>
            <person name="Murata T."/>
            <person name="Nelson D."/>
            <person name="Pils B."/>
            <person name="Prigge M."/>
            <person name="Reiss B."/>
            <person name="Renner T."/>
            <person name="Rombauts S."/>
            <person name="Rushton P."/>
            <person name="Sanderfoot A."/>
            <person name="Schween G."/>
            <person name="Shiu S.-H."/>
            <person name="Stueber K."/>
            <person name="Theodoulou F.L."/>
            <person name="Tu H."/>
            <person name="Van de Peer Y."/>
            <person name="Verrier P.J."/>
            <person name="Waters E."/>
            <person name="Wood A."/>
            <person name="Yang L."/>
            <person name="Cove D."/>
            <person name="Cuming A."/>
            <person name="Hasebe M."/>
            <person name="Lucas S."/>
            <person name="Mishler D.B."/>
            <person name="Reski R."/>
            <person name="Grigoriev I."/>
            <person name="Quatrano R.S."/>
            <person name="Boore J.L."/>
        </authorList>
    </citation>
    <scope>NUCLEOTIDE SEQUENCE [LARGE SCALE GENOMIC DNA]</scope>
    <source>
        <strain evidence="2 3">cv. Gransden 2004</strain>
    </source>
</reference>
<dbReference type="Proteomes" id="UP000006727">
    <property type="component" value="Chromosome 10"/>
</dbReference>
<dbReference type="Gramene" id="Pp3c10_23540V3.1">
    <property type="protein sequence ID" value="PAC:32902315.CDS.1"/>
    <property type="gene ID" value="Pp3c10_23540"/>
</dbReference>
<evidence type="ECO:0000313" key="3">
    <source>
        <dbReference type="Proteomes" id="UP000006727"/>
    </source>
</evidence>
<evidence type="ECO:0000313" key="1">
    <source>
        <dbReference type="EMBL" id="PNR47171.1"/>
    </source>
</evidence>